<comment type="caution">
    <text evidence="1">The sequence shown here is derived from an EMBL/GenBank/DDBJ whole genome shotgun (WGS) entry which is preliminary data.</text>
</comment>
<sequence>MRLNVCDHALLKKPLNLSAVHGVASQAVYFPTNNALCFACLYATEHIVKDRATGHFCRTLFNKLVRYGKILVFGECPQFGELAFNGEDLLVLDIGTFSAIKKVFRHIG</sequence>
<protein>
    <submittedName>
        <fullName evidence="1">Uncharacterized protein</fullName>
    </submittedName>
</protein>
<accession>A0A1G2TLQ8</accession>
<gene>
    <name evidence="1" type="ORF">A3E32_03030</name>
</gene>
<proteinExistence type="predicted"/>
<organism evidence="1 2">
    <name type="scientific">Candidatus Zambryskibacteria bacterium RIFCSPHIGHO2_12_FULL_38_37</name>
    <dbReference type="NCBI Taxonomy" id="1802751"/>
    <lineage>
        <taxon>Bacteria</taxon>
        <taxon>Candidatus Zambryskiibacteriota</taxon>
    </lineage>
</organism>
<dbReference type="AlphaFoldDB" id="A0A1G2TLQ8"/>
<dbReference type="Proteomes" id="UP000178530">
    <property type="component" value="Unassembled WGS sequence"/>
</dbReference>
<name>A0A1G2TLQ8_9BACT</name>
<evidence type="ECO:0000313" key="1">
    <source>
        <dbReference type="EMBL" id="OHA97609.1"/>
    </source>
</evidence>
<dbReference type="EMBL" id="MHVU01000043">
    <property type="protein sequence ID" value="OHA97609.1"/>
    <property type="molecule type" value="Genomic_DNA"/>
</dbReference>
<evidence type="ECO:0000313" key="2">
    <source>
        <dbReference type="Proteomes" id="UP000178530"/>
    </source>
</evidence>
<reference evidence="1 2" key="1">
    <citation type="journal article" date="2016" name="Nat. Commun.">
        <title>Thousands of microbial genomes shed light on interconnected biogeochemical processes in an aquifer system.</title>
        <authorList>
            <person name="Anantharaman K."/>
            <person name="Brown C.T."/>
            <person name="Hug L.A."/>
            <person name="Sharon I."/>
            <person name="Castelle C.J."/>
            <person name="Probst A.J."/>
            <person name="Thomas B.C."/>
            <person name="Singh A."/>
            <person name="Wilkins M.J."/>
            <person name="Karaoz U."/>
            <person name="Brodie E.L."/>
            <person name="Williams K.H."/>
            <person name="Hubbard S.S."/>
            <person name="Banfield J.F."/>
        </authorList>
    </citation>
    <scope>NUCLEOTIDE SEQUENCE [LARGE SCALE GENOMIC DNA]</scope>
</reference>